<dbReference type="SMART" id="SM00220">
    <property type="entry name" value="S_TKc"/>
    <property type="match status" value="1"/>
</dbReference>
<dbReference type="InterPro" id="IPR001245">
    <property type="entry name" value="Ser-Thr/Tyr_kinase_cat_dom"/>
</dbReference>
<evidence type="ECO:0000256" key="1">
    <source>
        <dbReference type="ARBA" id="ARBA00022527"/>
    </source>
</evidence>
<dbReference type="Gene3D" id="3.30.200.20">
    <property type="entry name" value="Phosphorylase Kinase, domain 1"/>
    <property type="match status" value="1"/>
</dbReference>
<dbReference type="Gene3D" id="1.10.510.10">
    <property type="entry name" value="Transferase(Phosphotransferase) domain 1"/>
    <property type="match status" value="1"/>
</dbReference>
<reference evidence="10" key="1">
    <citation type="journal article" date="2016" name="Nat. Commun.">
        <title>The Gonium pectorale genome demonstrates co-option of cell cycle regulation during the evolution of multicellularity.</title>
        <authorList>
            <person name="Hanschen E.R."/>
            <person name="Marriage T.N."/>
            <person name="Ferris P.J."/>
            <person name="Hamaji T."/>
            <person name="Toyoda A."/>
            <person name="Fujiyama A."/>
            <person name="Neme R."/>
            <person name="Noguchi H."/>
            <person name="Minakuchi Y."/>
            <person name="Suzuki M."/>
            <person name="Kawai-Toyooka H."/>
            <person name="Smith D.R."/>
            <person name="Sparks H."/>
            <person name="Anderson J."/>
            <person name="Bakaric R."/>
            <person name="Luria V."/>
            <person name="Karger A."/>
            <person name="Kirschner M.W."/>
            <person name="Durand P.M."/>
            <person name="Michod R.E."/>
            <person name="Nozaki H."/>
            <person name="Olson B.J."/>
        </authorList>
    </citation>
    <scope>NUCLEOTIDE SEQUENCE [LARGE SCALE GENOMIC DNA]</scope>
    <source>
        <strain evidence="10">NIES-2863</strain>
    </source>
</reference>
<dbReference type="InterPro" id="IPR011009">
    <property type="entry name" value="Kinase-like_dom_sf"/>
</dbReference>
<keyword evidence="3 6" id="KW-0547">Nucleotide-binding</keyword>
<dbReference type="GO" id="GO:0004674">
    <property type="term" value="F:protein serine/threonine kinase activity"/>
    <property type="evidence" value="ECO:0007669"/>
    <property type="project" value="UniProtKB-KW"/>
</dbReference>
<organism evidence="9 10">
    <name type="scientific">Gonium pectorale</name>
    <name type="common">Green alga</name>
    <dbReference type="NCBI Taxonomy" id="33097"/>
    <lineage>
        <taxon>Eukaryota</taxon>
        <taxon>Viridiplantae</taxon>
        <taxon>Chlorophyta</taxon>
        <taxon>core chlorophytes</taxon>
        <taxon>Chlorophyceae</taxon>
        <taxon>CS clade</taxon>
        <taxon>Chlamydomonadales</taxon>
        <taxon>Volvocaceae</taxon>
        <taxon>Gonium</taxon>
    </lineage>
</organism>
<evidence type="ECO:0000256" key="4">
    <source>
        <dbReference type="ARBA" id="ARBA00022777"/>
    </source>
</evidence>
<dbReference type="PROSITE" id="PS00108">
    <property type="entry name" value="PROTEIN_KINASE_ST"/>
    <property type="match status" value="1"/>
</dbReference>
<keyword evidence="5 6" id="KW-0067">ATP-binding</keyword>
<evidence type="ECO:0000259" key="8">
    <source>
        <dbReference type="PROSITE" id="PS50011"/>
    </source>
</evidence>
<dbReference type="PANTHER" id="PTHR44329">
    <property type="entry name" value="SERINE/THREONINE-PROTEIN KINASE TNNI3K-RELATED"/>
    <property type="match status" value="1"/>
</dbReference>
<keyword evidence="1" id="KW-0723">Serine/threonine-protein kinase</keyword>
<dbReference type="InterPro" id="IPR000719">
    <property type="entry name" value="Prot_kinase_dom"/>
</dbReference>
<evidence type="ECO:0000256" key="7">
    <source>
        <dbReference type="SAM" id="MobiDB-lite"/>
    </source>
</evidence>
<evidence type="ECO:0000313" key="10">
    <source>
        <dbReference type="Proteomes" id="UP000075714"/>
    </source>
</evidence>
<accession>A0A150GV95</accession>
<dbReference type="OrthoDB" id="4062651at2759"/>
<dbReference type="PROSITE" id="PS00107">
    <property type="entry name" value="PROTEIN_KINASE_ATP"/>
    <property type="match status" value="1"/>
</dbReference>
<dbReference type="EMBL" id="LSYV01000008">
    <property type="protein sequence ID" value="KXZ53260.1"/>
    <property type="molecule type" value="Genomic_DNA"/>
</dbReference>
<sequence>MRDLSFVGSGAGGNVYTGTWCGMPVAVKFMLSGDVGQLQRQQREAALSRLASHPHLVQTYAVAAAQLTPSHFVYQPGHRRVSGLSHTDLLATYAAGGATAADLYGTTSVSPAQSTRIARMSFTAAGAAGSTLSGPQRPSGIASGKGGIRMSCEYDRSAPARQGTGGSGGYQSPLGQQNGGARPSSLRMQQQQQQFAVRSSTSVNLLQPSGGSSCGRIDEEAVGGYARQPQQRSHAAGAKPVCSAANSSIDHGRSPRDRKNAPDAAAMALTNLTSTAISAVDMEAYSDLQVDGKADSFVMEHSETNDGLILFQPSDVLVHIGARPGQWLTVVIMEEMDRGSLHRCIHNGIFQPTSSHLHKRHRVRAIVRTLLEVAQGMAHLHSAGLVHGDLKPANVLLKSNSRDVREFVAKVSDFGVTRAMADGVNQATVSTSDWGTVIYTAPEVFNGKAGPPSDVFSFGVLTWHLTTGQMPHEDINPFAVMLAVSRGELELEWPASVPRPLRKLGRLCMQFEPSARPTFAHITRALIKLESSMRMCARGTGASSGSGSGVTSAASNLAAASGSLPQPAAPVGCSSAQVATAAAYLRVGSGGGAPA</sequence>
<dbReference type="STRING" id="33097.A0A150GV95"/>
<keyword evidence="2" id="KW-0808">Transferase</keyword>
<evidence type="ECO:0000256" key="6">
    <source>
        <dbReference type="PROSITE-ProRule" id="PRU10141"/>
    </source>
</evidence>
<dbReference type="SUPFAM" id="SSF56112">
    <property type="entry name" value="Protein kinase-like (PK-like)"/>
    <property type="match status" value="1"/>
</dbReference>
<dbReference type="InterPro" id="IPR051681">
    <property type="entry name" value="Ser/Thr_Kinases-Pseudokinases"/>
</dbReference>
<protein>
    <recommendedName>
        <fullName evidence="8">Protein kinase domain-containing protein</fullName>
    </recommendedName>
</protein>
<dbReference type="AlphaFoldDB" id="A0A150GV95"/>
<keyword evidence="4" id="KW-0418">Kinase</keyword>
<dbReference type="PANTHER" id="PTHR44329:SF214">
    <property type="entry name" value="PROTEIN KINASE DOMAIN-CONTAINING PROTEIN"/>
    <property type="match status" value="1"/>
</dbReference>
<name>A0A150GV95_GONPE</name>
<dbReference type="PROSITE" id="PS50011">
    <property type="entry name" value="PROTEIN_KINASE_DOM"/>
    <property type="match status" value="1"/>
</dbReference>
<proteinExistence type="predicted"/>
<feature type="compositionally biased region" description="Basic and acidic residues" evidence="7">
    <location>
        <begin position="250"/>
        <end position="261"/>
    </location>
</feature>
<feature type="binding site" evidence="6">
    <location>
        <position position="28"/>
    </location>
    <ligand>
        <name>ATP</name>
        <dbReference type="ChEBI" id="CHEBI:30616"/>
    </ligand>
</feature>
<comment type="caution">
    <text evidence="9">The sequence shown here is derived from an EMBL/GenBank/DDBJ whole genome shotgun (WGS) entry which is preliminary data.</text>
</comment>
<feature type="region of interest" description="Disordered" evidence="7">
    <location>
        <begin position="127"/>
        <end position="261"/>
    </location>
</feature>
<dbReference type="InterPro" id="IPR017441">
    <property type="entry name" value="Protein_kinase_ATP_BS"/>
</dbReference>
<dbReference type="Proteomes" id="UP000075714">
    <property type="component" value="Unassembled WGS sequence"/>
</dbReference>
<evidence type="ECO:0000313" key="9">
    <source>
        <dbReference type="EMBL" id="KXZ53260.1"/>
    </source>
</evidence>
<feature type="domain" description="Protein kinase" evidence="8">
    <location>
        <begin position="1"/>
        <end position="529"/>
    </location>
</feature>
<evidence type="ECO:0000256" key="3">
    <source>
        <dbReference type="ARBA" id="ARBA00022741"/>
    </source>
</evidence>
<dbReference type="Pfam" id="PF07714">
    <property type="entry name" value="PK_Tyr_Ser-Thr"/>
    <property type="match status" value="1"/>
</dbReference>
<evidence type="ECO:0000256" key="2">
    <source>
        <dbReference type="ARBA" id="ARBA00022679"/>
    </source>
</evidence>
<gene>
    <name evidence="9" type="ORF">GPECTOR_7g1154</name>
</gene>
<keyword evidence="10" id="KW-1185">Reference proteome</keyword>
<evidence type="ECO:0000256" key="5">
    <source>
        <dbReference type="ARBA" id="ARBA00022840"/>
    </source>
</evidence>
<dbReference type="InterPro" id="IPR008271">
    <property type="entry name" value="Ser/Thr_kinase_AS"/>
</dbReference>
<dbReference type="GO" id="GO:0005524">
    <property type="term" value="F:ATP binding"/>
    <property type="evidence" value="ECO:0007669"/>
    <property type="project" value="UniProtKB-UniRule"/>
</dbReference>
<feature type="compositionally biased region" description="Polar residues" evidence="7">
    <location>
        <begin position="195"/>
        <end position="211"/>
    </location>
</feature>